<dbReference type="AlphaFoldDB" id="A0A7S1A8T0"/>
<protein>
    <submittedName>
        <fullName evidence="1">Uncharacterized protein</fullName>
    </submittedName>
</protein>
<organism evidence="1">
    <name type="scientific">Noctiluca scintillans</name>
    <name type="common">Sea sparkle</name>
    <name type="synonym">Red tide dinoflagellate</name>
    <dbReference type="NCBI Taxonomy" id="2966"/>
    <lineage>
        <taxon>Eukaryota</taxon>
        <taxon>Sar</taxon>
        <taxon>Alveolata</taxon>
        <taxon>Dinophyceae</taxon>
        <taxon>Noctilucales</taxon>
        <taxon>Noctilucaceae</taxon>
        <taxon>Noctiluca</taxon>
    </lineage>
</organism>
<dbReference type="EMBL" id="HBFQ01029252">
    <property type="protein sequence ID" value="CAD8846240.1"/>
    <property type="molecule type" value="Transcribed_RNA"/>
</dbReference>
<gene>
    <name evidence="1" type="ORF">NSCI0253_LOCUS20590</name>
</gene>
<sequence length="143" mass="16453">MLLPRFLSRAWANAATWTGWVHPLCPPHVPCHTQRTPLSLPPWEEQRAGDGQRRCVDVFSPTFCYEPFEEDFEESLRCRHIGRSQQKHEKDTSRQCLVLFFMEQVGHLRVVSFRVQLCPSALASAMCNRGADWSPQSRNPCLG</sequence>
<name>A0A7S1A8T0_NOCSC</name>
<reference evidence="1" key="1">
    <citation type="submission" date="2021-01" db="EMBL/GenBank/DDBJ databases">
        <authorList>
            <person name="Corre E."/>
            <person name="Pelletier E."/>
            <person name="Niang G."/>
            <person name="Scheremetjew M."/>
            <person name="Finn R."/>
            <person name="Kale V."/>
            <person name="Holt S."/>
            <person name="Cochrane G."/>
            <person name="Meng A."/>
            <person name="Brown T."/>
            <person name="Cohen L."/>
        </authorList>
    </citation>
    <scope>NUCLEOTIDE SEQUENCE</scope>
</reference>
<proteinExistence type="predicted"/>
<accession>A0A7S1A8T0</accession>
<evidence type="ECO:0000313" key="1">
    <source>
        <dbReference type="EMBL" id="CAD8846240.1"/>
    </source>
</evidence>